<name>A0ABR9CKS7_9HYPH</name>
<evidence type="ECO:0000256" key="2">
    <source>
        <dbReference type="ARBA" id="ARBA00023315"/>
    </source>
</evidence>
<evidence type="ECO:0000256" key="1">
    <source>
        <dbReference type="ARBA" id="ARBA00022679"/>
    </source>
</evidence>
<dbReference type="PROSITE" id="PS51186">
    <property type="entry name" value="GNAT"/>
    <property type="match status" value="1"/>
</dbReference>
<dbReference type="Gene3D" id="3.40.630.30">
    <property type="match status" value="1"/>
</dbReference>
<reference evidence="5" key="1">
    <citation type="submission" date="2020-09" db="EMBL/GenBank/DDBJ databases">
        <title>The genome sequence of strain Labrenzia suaedae 4C16A.</title>
        <authorList>
            <person name="Liu Y."/>
        </authorList>
    </citation>
    <scope>NUCLEOTIDE SEQUENCE [LARGE SCALE GENOMIC DNA]</scope>
    <source>
        <strain evidence="5">4C16A</strain>
    </source>
</reference>
<keyword evidence="1" id="KW-0808">Transferase</keyword>
<dbReference type="Proteomes" id="UP000632063">
    <property type="component" value="Unassembled WGS sequence"/>
</dbReference>
<comment type="caution">
    <text evidence="4">The sequence shown here is derived from an EMBL/GenBank/DDBJ whole genome shotgun (WGS) entry which is preliminary data.</text>
</comment>
<accession>A0ABR9CKS7</accession>
<dbReference type="InterPro" id="IPR050832">
    <property type="entry name" value="Bact_Acetyltransf"/>
</dbReference>
<dbReference type="InterPro" id="IPR016181">
    <property type="entry name" value="Acyl_CoA_acyltransferase"/>
</dbReference>
<evidence type="ECO:0000313" key="4">
    <source>
        <dbReference type="EMBL" id="MBD8891458.1"/>
    </source>
</evidence>
<keyword evidence="2" id="KW-0012">Acyltransferase</keyword>
<feature type="domain" description="N-acetyltransferase" evidence="3">
    <location>
        <begin position="6"/>
        <end position="153"/>
    </location>
</feature>
<dbReference type="PANTHER" id="PTHR43877">
    <property type="entry name" value="AMINOALKYLPHOSPHONATE N-ACETYLTRANSFERASE-RELATED-RELATED"/>
    <property type="match status" value="1"/>
</dbReference>
<dbReference type="Pfam" id="PF13508">
    <property type="entry name" value="Acetyltransf_7"/>
    <property type="match status" value="1"/>
</dbReference>
<dbReference type="InterPro" id="IPR000182">
    <property type="entry name" value="GNAT_dom"/>
</dbReference>
<gene>
    <name evidence="4" type="ORF">IG616_07865</name>
</gene>
<organism evidence="4 5">
    <name type="scientific">Roseibium litorale</name>
    <dbReference type="NCBI Taxonomy" id="2803841"/>
    <lineage>
        <taxon>Bacteria</taxon>
        <taxon>Pseudomonadati</taxon>
        <taxon>Pseudomonadota</taxon>
        <taxon>Alphaproteobacteria</taxon>
        <taxon>Hyphomicrobiales</taxon>
        <taxon>Stappiaceae</taxon>
        <taxon>Roseibium</taxon>
    </lineage>
</organism>
<dbReference type="RefSeq" id="WP_192147612.1">
    <property type="nucleotide sequence ID" value="NZ_JACYXI010000004.1"/>
</dbReference>
<proteinExistence type="predicted"/>
<evidence type="ECO:0000313" key="5">
    <source>
        <dbReference type="Proteomes" id="UP000632063"/>
    </source>
</evidence>
<keyword evidence="5" id="KW-1185">Reference proteome</keyword>
<reference evidence="4 5" key="2">
    <citation type="journal article" date="2021" name="Int. J. Syst. Evol. Microbiol.">
        <title>Roseibium litorale sp. nov., isolated from a tidal flat sediment and proposal for the reclassification of Labrenzia polysiphoniae as Roseibium polysiphoniae comb. nov.</title>
        <authorList>
            <person name="Liu Y."/>
            <person name="Pei T."/>
            <person name="Du J."/>
            <person name="Chao M."/>
            <person name="Deng M.R."/>
            <person name="Zhu H."/>
        </authorList>
    </citation>
    <scope>NUCLEOTIDE SEQUENCE [LARGE SCALE GENOMIC DNA]</scope>
    <source>
        <strain evidence="4 5">4C16A</strain>
    </source>
</reference>
<dbReference type="SUPFAM" id="SSF55729">
    <property type="entry name" value="Acyl-CoA N-acyltransferases (Nat)"/>
    <property type="match status" value="1"/>
</dbReference>
<dbReference type="CDD" id="cd04301">
    <property type="entry name" value="NAT_SF"/>
    <property type="match status" value="1"/>
</dbReference>
<evidence type="ECO:0000259" key="3">
    <source>
        <dbReference type="PROSITE" id="PS51186"/>
    </source>
</evidence>
<sequence length="155" mass="17352">MNGGTLNLRKAVAEDAKGITELARDAYQHYIPVINATPQPMQADYAALIRKDEVWLAGTSDHPDASLVLRLAADHLLLWSIAVAPRLQGSGFGNRLLDFCFQRARDHEKPELRLFTNALMTSNRLWYRRRGFTETSHEQIGDKLVVHMSAPAAEA</sequence>
<dbReference type="EMBL" id="JACYXI010000004">
    <property type="protein sequence ID" value="MBD8891458.1"/>
    <property type="molecule type" value="Genomic_DNA"/>
</dbReference>
<protein>
    <submittedName>
        <fullName evidence="4">GNAT family N-acetyltransferase</fullName>
    </submittedName>
</protein>